<evidence type="ECO:0000313" key="2">
    <source>
        <dbReference type="Proteomes" id="UP000294744"/>
    </source>
</evidence>
<keyword evidence="2" id="KW-1185">Reference proteome</keyword>
<name>A0A4R4V4T2_9PSEU</name>
<sequence>MIGEELLDLARAPDVPVLSSTGRAATEPVVYAFSSRRNRSGCASTGISSARTGFGMPARAPVEALTMPFAPSR</sequence>
<evidence type="ECO:0000313" key="1">
    <source>
        <dbReference type="EMBL" id="TDC96734.1"/>
    </source>
</evidence>
<reference evidence="1 2" key="1">
    <citation type="submission" date="2019-03" db="EMBL/GenBank/DDBJ databases">
        <title>Draft genome sequences of novel Actinobacteria.</title>
        <authorList>
            <person name="Sahin N."/>
            <person name="Ay H."/>
            <person name="Saygin H."/>
        </authorList>
    </citation>
    <scope>NUCLEOTIDE SEQUENCE [LARGE SCALE GENOMIC DNA]</scope>
    <source>
        <strain evidence="1 2">16K404</strain>
    </source>
</reference>
<organism evidence="1 2">
    <name type="scientific">Saccharopolyspora aridisoli</name>
    <dbReference type="NCBI Taxonomy" id="2530385"/>
    <lineage>
        <taxon>Bacteria</taxon>
        <taxon>Bacillati</taxon>
        <taxon>Actinomycetota</taxon>
        <taxon>Actinomycetes</taxon>
        <taxon>Pseudonocardiales</taxon>
        <taxon>Pseudonocardiaceae</taxon>
        <taxon>Saccharopolyspora</taxon>
    </lineage>
</organism>
<dbReference type="AlphaFoldDB" id="A0A4R4V4T2"/>
<protein>
    <submittedName>
        <fullName evidence="1">Uncharacterized protein</fullName>
    </submittedName>
</protein>
<dbReference type="Proteomes" id="UP000294744">
    <property type="component" value="Unassembled WGS sequence"/>
</dbReference>
<comment type="caution">
    <text evidence="1">The sequence shown here is derived from an EMBL/GenBank/DDBJ whole genome shotgun (WGS) entry which is preliminary data.</text>
</comment>
<dbReference type="EMBL" id="SMKV01000001">
    <property type="protein sequence ID" value="TDC96734.1"/>
    <property type="molecule type" value="Genomic_DNA"/>
</dbReference>
<proteinExistence type="predicted"/>
<accession>A0A4R4V4T2</accession>
<gene>
    <name evidence="1" type="ORF">E1161_00410</name>
</gene>
<dbReference type="RefSeq" id="WP_132618321.1">
    <property type="nucleotide sequence ID" value="NZ_SMKV01000001.1"/>
</dbReference>